<dbReference type="SUPFAM" id="SSF51735">
    <property type="entry name" value="NAD(P)-binding Rossmann-fold domains"/>
    <property type="match status" value="1"/>
</dbReference>
<evidence type="ECO:0000256" key="1">
    <source>
        <dbReference type="ARBA" id="ARBA00003800"/>
    </source>
</evidence>
<dbReference type="RefSeq" id="WP_200354511.1">
    <property type="nucleotide sequence ID" value="NZ_JAENIL010000008.1"/>
</dbReference>
<feature type="domain" description="ACT" evidence="11">
    <location>
        <begin position="460"/>
        <end position="532"/>
    </location>
</feature>
<name>A0A934RYQ2_9BACT</name>
<dbReference type="EMBL" id="JAENIL010000008">
    <property type="protein sequence ID" value="MBK1876294.1"/>
    <property type="molecule type" value="Genomic_DNA"/>
</dbReference>
<accession>A0A934RYQ2</accession>
<dbReference type="Proteomes" id="UP000617628">
    <property type="component" value="Unassembled WGS sequence"/>
</dbReference>
<keyword evidence="5 10" id="KW-0560">Oxidoreductase</keyword>
<dbReference type="PANTHER" id="PTHR42789:SF1">
    <property type="entry name" value="D-ISOMER SPECIFIC 2-HYDROXYACID DEHYDROGENASE FAMILY PROTEIN (AFU_ORTHOLOGUE AFUA_6G10090)"/>
    <property type="match status" value="1"/>
</dbReference>
<evidence type="ECO:0000256" key="6">
    <source>
        <dbReference type="ARBA" id="ARBA00023027"/>
    </source>
</evidence>
<dbReference type="PROSITE" id="PS51671">
    <property type="entry name" value="ACT"/>
    <property type="match status" value="1"/>
</dbReference>
<comment type="similarity">
    <text evidence="3 10">Belongs to the D-isomer specific 2-hydroxyacid dehydrogenase family.</text>
</comment>
<dbReference type="PANTHER" id="PTHR42789">
    <property type="entry name" value="D-ISOMER SPECIFIC 2-HYDROXYACID DEHYDROGENASE FAMILY PROTEIN (AFU_ORTHOLOGUE AFUA_6G10090)"/>
    <property type="match status" value="1"/>
</dbReference>
<dbReference type="PROSITE" id="PS00671">
    <property type="entry name" value="D_2_HYDROXYACID_DH_3"/>
    <property type="match status" value="1"/>
</dbReference>
<dbReference type="InterPro" id="IPR006236">
    <property type="entry name" value="PGDH"/>
</dbReference>
<evidence type="ECO:0000256" key="10">
    <source>
        <dbReference type="RuleBase" id="RU363003"/>
    </source>
</evidence>
<dbReference type="AlphaFoldDB" id="A0A934RYQ2"/>
<dbReference type="InterPro" id="IPR045865">
    <property type="entry name" value="ACT-like_dom_sf"/>
</dbReference>
<keyword evidence="10" id="KW-0028">Amino-acid biosynthesis</keyword>
<dbReference type="GO" id="GO:0051287">
    <property type="term" value="F:NAD binding"/>
    <property type="evidence" value="ECO:0007669"/>
    <property type="project" value="UniProtKB-UniRule"/>
</dbReference>
<gene>
    <name evidence="12" type="ORF">JIN87_05405</name>
</gene>
<proteinExistence type="inferred from homology"/>
<dbReference type="Pfam" id="PF00389">
    <property type="entry name" value="2-Hacid_dh"/>
    <property type="match status" value="1"/>
</dbReference>
<dbReference type="FunFam" id="3.40.50.720:FF:000021">
    <property type="entry name" value="D-3-phosphoglycerate dehydrogenase"/>
    <property type="match status" value="1"/>
</dbReference>
<dbReference type="InterPro" id="IPR036291">
    <property type="entry name" value="NAD(P)-bd_dom_sf"/>
</dbReference>
<dbReference type="SUPFAM" id="SSF52283">
    <property type="entry name" value="Formate/glycerate dehydrogenase catalytic domain-like"/>
    <property type="match status" value="1"/>
</dbReference>
<dbReference type="Gene3D" id="3.30.1330.90">
    <property type="entry name" value="D-3-phosphoglycerate dehydrogenase, domain 3"/>
    <property type="match status" value="1"/>
</dbReference>
<dbReference type="SUPFAM" id="SSF143548">
    <property type="entry name" value="Serine metabolism enzymes domain"/>
    <property type="match status" value="1"/>
</dbReference>
<dbReference type="InterPro" id="IPR002912">
    <property type="entry name" value="ACT_dom"/>
</dbReference>
<dbReference type="CDD" id="cd04902">
    <property type="entry name" value="ACT_3PGDH-xct"/>
    <property type="match status" value="1"/>
</dbReference>
<organism evidence="12 13">
    <name type="scientific">Pelagicoccus mobilis</name>
    <dbReference type="NCBI Taxonomy" id="415221"/>
    <lineage>
        <taxon>Bacteria</taxon>
        <taxon>Pseudomonadati</taxon>
        <taxon>Verrucomicrobiota</taxon>
        <taxon>Opitutia</taxon>
        <taxon>Puniceicoccales</taxon>
        <taxon>Pelagicoccaceae</taxon>
        <taxon>Pelagicoccus</taxon>
    </lineage>
</organism>
<evidence type="ECO:0000256" key="5">
    <source>
        <dbReference type="ARBA" id="ARBA00023002"/>
    </source>
</evidence>
<evidence type="ECO:0000256" key="8">
    <source>
        <dbReference type="ARBA" id="ARBA00048126"/>
    </source>
</evidence>
<protein>
    <recommendedName>
        <fullName evidence="4 10">D-3-phosphoglycerate dehydrogenase</fullName>
        <ecNumber evidence="10">1.1.1.95</ecNumber>
    </recommendedName>
</protein>
<evidence type="ECO:0000256" key="4">
    <source>
        <dbReference type="ARBA" id="ARBA00021582"/>
    </source>
</evidence>
<dbReference type="InterPro" id="IPR029009">
    <property type="entry name" value="ASB_dom_sf"/>
</dbReference>
<dbReference type="InterPro" id="IPR050857">
    <property type="entry name" value="D-2-hydroxyacid_DH"/>
</dbReference>
<evidence type="ECO:0000259" key="11">
    <source>
        <dbReference type="PROSITE" id="PS51671"/>
    </source>
</evidence>
<dbReference type="InterPro" id="IPR045626">
    <property type="entry name" value="PGDH_ASB_dom"/>
</dbReference>
<evidence type="ECO:0000256" key="9">
    <source>
        <dbReference type="ARBA" id="ARBA00048731"/>
    </source>
</evidence>
<comment type="catalytic activity">
    <reaction evidence="8">
        <text>(R)-2-hydroxyglutarate + NAD(+) = 2-oxoglutarate + NADH + H(+)</text>
        <dbReference type="Rhea" id="RHEA:49612"/>
        <dbReference type="ChEBI" id="CHEBI:15378"/>
        <dbReference type="ChEBI" id="CHEBI:15801"/>
        <dbReference type="ChEBI" id="CHEBI:16810"/>
        <dbReference type="ChEBI" id="CHEBI:57540"/>
        <dbReference type="ChEBI" id="CHEBI:57945"/>
        <dbReference type="EC" id="1.1.1.399"/>
    </reaction>
</comment>
<comment type="function">
    <text evidence="1">Catalyzes the reversible oxidation of 3-phospho-D-glycerate to 3-phosphonooxypyruvate, the first step of the phosphorylated L-serine biosynthesis pathway. Also catalyzes the reversible oxidation of 2-hydroxyglutarate to 2-oxoglutarate.</text>
</comment>
<dbReference type="EC" id="1.1.1.95" evidence="10"/>
<reference evidence="12" key="1">
    <citation type="submission" date="2021-01" db="EMBL/GenBank/DDBJ databases">
        <title>Modified the classification status of verrucomicrobia.</title>
        <authorList>
            <person name="Feng X."/>
        </authorList>
    </citation>
    <scope>NUCLEOTIDE SEQUENCE</scope>
    <source>
        <strain evidence="12">KCTC 13126</strain>
    </source>
</reference>
<dbReference type="GO" id="GO:0006564">
    <property type="term" value="P:L-serine biosynthetic process"/>
    <property type="evidence" value="ECO:0007669"/>
    <property type="project" value="UniProtKB-UniRule"/>
</dbReference>
<dbReference type="NCBIfam" id="TIGR01327">
    <property type="entry name" value="PGDH"/>
    <property type="match status" value="1"/>
</dbReference>
<dbReference type="Gene3D" id="3.30.70.260">
    <property type="match status" value="1"/>
</dbReference>
<dbReference type="Gene3D" id="3.40.50.720">
    <property type="entry name" value="NAD(P)-binding Rossmann-like Domain"/>
    <property type="match status" value="2"/>
</dbReference>
<keyword evidence="7 10" id="KW-0718">Serine biosynthesis</keyword>
<dbReference type="Pfam" id="PF19304">
    <property type="entry name" value="PGDH_inter"/>
    <property type="match status" value="1"/>
</dbReference>
<evidence type="ECO:0000313" key="13">
    <source>
        <dbReference type="Proteomes" id="UP000617628"/>
    </source>
</evidence>
<dbReference type="Pfam" id="PF02826">
    <property type="entry name" value="2-Hacid_dh_C"/>
    <property type="match status" value="1"/>
</dbReference>
<keyword evidence="6 10" id="KW-0520">NAD</keyword>
<sequence>MKILVADKISSIGVDFLKQQEGFEVVEAYGLYKEDYSKFLELAKGSSAIIVRSDSKVTREVIETAAPELKAIGRAGVGVDNIDAEAATDYGVVVMNTPGGNTIATAELTFTHMLCGARPVPQGAQSMREGRWDRKILGGSELFKKTLGVCGMGRIGAEVAKRAKAFGMEILAYDPYLSANKAEALGVEAVELEELFANSDYITVHMPLTDATRGMINAESIATMKDGVRLFNCARGGIINEEDLLAALESGKVAAAGLDVYASEPLAEDHPFRSAKNLNLTPHLGASTEEAQESVGLEIAESVTSVIRGGGIRNAINMPSLDEQTLKTVGPYLDLCSALGSLVQQLALEKIEKLKITYSGKIVDLDANSLTRGIIKGFLKDISSNANFVNALVIMERLGLNVDVLKSSEETDYTELIKVEAECANGENVSAEGTLIGKGNSPRVVAINGREVEVEPHGCMLVIANSDELGIVGKIGSIIGKDGVNIAAMSLSRNEVGGVALNIASLDSDLSDAAMDEIKSIEAIKQAKVVHL</sequence>
<evidence type="ECO:0000256" key="7">
    <source>
        <dbReference type="ARBA" id="ARBA00023299"/>
    </source>
</evidence>
<dbReference type="GO" id="GO:0004617">
    <property type="term" value="F:phosphoglycerate dehydrogenase activity"/>
    <property type="evidence" value="ECO:0007669"/>
    <property type="project" value="UniProtKB-UniRule"/>
</dbReference>
<comment type="pathway">
    <text evidence="2 10">Amino-acid biosynthesis; L-serine biosynthesis; L-serine from 3-phospho-D-glycerate: step 1/3.</text>
</comment>
<dbReference type="InterPro" id="IPR029753">
    <property type="entry name" value="D-isomer_DH_CS"/>
</dbReference>
<evidence type="ECO:0000313" key="12">
    <source>
        <dbReference type="EMBL" id="MBK1876294.1"/>
    </source>
</evidence>
<dbReference type="InterPro" id="IPR006140">
    <property type="entry name" value="D-isomer_DH_NAD-bd"/>
</dbReference>
<comment type="catalytic activity">
    <reaction evidence="9 10">
        <text>(2R)-3-phosphoglycerate + NAD(+) = 3-phosphooxypyruvate + NADH + H(+)</text>
        <dbReference type="Rhea" id="RHEA:12641"/>
        <dbReference type="ChEBI" id="CHEBI:15378"/>
        <dbReference type="ChEBI" id="CHEBI:18110"/>
        <dbReference type="ChEBI" id="CHEBI:57540"/>
        <dbReference type="ChEBI" id="CHEBI:57945"/>
        <dbReference type="ChEBI" id="CHEBI:58272"/>
        <dbReference type="EC" id="1.1.1.95"/>
    </reaction>
</comment>
<dbReference type="InterPro" id="IPR006139">
    <property type="entry name" value="D-isomer_2_OHA_DH_cat_dom"/>
</dbReference>
<evidence type="ECO:0000256" key="3">
    <source>
        <dbReference type="ARBA" id="ARBA00005854"/>
    </source>
</evidence>
<dbReference type="SUPFAM" id="SSF55021">
    <property type="entry name" value="ACT-like"/>
    <property type="match status" value="1"/>
</dbReference>
<keyword evidence="13" id="KW-1185">Reference proteome</keyword>
<evidence type="ECO:0000256" key="2">
    <source>
        <dbReference type="ARBA" id="ARBA00005216"/>
    </source>
</evidence>
<dbReference type="CDD" id="cd12173">
    <property type="entry name" value="PGDH_4"/>
    <property type="match status" value="1"/>
</dbReference>
<comment type="caution">
    <text evidence="12">The sequence shown here is derived from an EMBL/GenBank/DDBJ whole genome shotgun (WGS) entry which is preliminary data.</text>
</comment>